<dbReference type="InterPro" id="IPR006530">
    <property type="entry name" value="YD"/>
</dbReference>
<name>A0ABP9B390_9GAMM</name>
<sequence>MLLALLILGGAGAVAQVAGPTPAPNFCYGNNSDAQVCRPTLDQAEAVMRADPLLKGAGDVVEHFATAPVNPDTIRQQYAVMDRRAESIGVPAYFGDFGAFGNSNGDCALSEDQTGLPGWCASESQVVELGKAAVRRQFPECIPGSASVVSEYSLPSLNPVANTTRGRISYGQRRYQVEMLCADGPYTKDFHVLKQRPAYCRTGFKTISGAVLDELLTQDFLCTAQEGRVVFIESPIRQCGSCAGSPNPMYPATGEKRRAEADFAFAGQDFVRHYRSLRQFRNNRQFAVAWTHTWSDRILVGTSSTVPYLHIGEAGDYEGYRAVGGNRHRGENSTDRILERVNVNGIGWRLRMPDGELREFDTDGYLIAVRHPDDPLADVSIAYADKAISTVTDAQGRKLRFEYADRLLRRIVLPDDTVFAYGYDDKLNLVAVVQPGGTVRQYHYNEAGLAGASDRRHHLTGITAEDGRRYASFAYDARGRAISSRVLGSPNEVATVSYPDEDHATLQTADGGSDAYTIQSGTYRRILGNNDGNHASQLSYDAEGRLTRVVDKAGTITDYAYDSVHLTATTEAVGKDEERRHEVDRDPVTGMTTALRVRDKAGALVARTTWTYNTRRQTTSESVIDPVTGTSRTTNVTYCDAIDSVCPVVGLLKSIDGPLPGATDIIRFEYRMTDAPGCATAPGSCAYRKGDPWKTIDALGHTREVLASDGAGRVLSMRDANGVVTDLVRDARGRPIAIKVRGTDDGGETDDQLTSIDYHPTGTVRRMTLPDGVQTRFEYDAAQRLTRIVDGVGNTLDFTLNPAGEVVGEHARDTGGALLHMLSRTYDTLGRLQAVKDAELRATTFAYDAVDNLTLETDALGRRTTHGYDALGRLRSSLQDVDGLAAQTQLHYDALDRVVRVTDPNGLHTDTVYNGFGDVVSTTSPDTGTTTSTYDGAGRVHTTTDARGITATYAYDALDRVTSVVYPDDSRNLGFVYDVAPVECPTAERFHIGRLARMTDASGATAFCYDRFGHLTRKLQATQGRTFAVRYDYTPRAGSGNGVLLRPRPPAGHLMGLTYPDGAQVRIDRNPLREVTGLTVTLANGQTETLLRNAQYYPFGPVSRWTYGNGRTLARSLNQNYLPGFVEDTRPGGLSEGYWFDAVGNLQSLQRADQSAPSKRTYAYDGLDRLTGVRDGATAALLQGYEYDRTGNRTRETEGGAVRDYAYVADTHRLASAGGLSRQYDDAGNTTRIGPATTAAQTTAPVASDPRATPIRNRRLDLQTQARARRDYKHDRPRPTTSRVAPLSSRAAGERPAASSTSTKTFPSHIVRDFLYDATGRMRQVRNDGVVAVDYLYNARGERVHRSRVGQSVTTVHDEAGRWLGDYDGSGQPIQQAIWLDDLPVGLLVGAGANQTLYYLEPDALGSPRIAIDPVRDVAVWRWDLTGEAFGETLPNEDPDGDGIAFVLDMRFPGQRHDAATGLYHNYFRDYDPAIGRYVQSDPIGLTGGISTYAYGNGAPLGFSDPLGLQGRGGWGQRIGAMLARPLVERMGGGLLAKAAGQAAKQRADMRRAQKMLERMQGIWGRIGRGGKRRTDEVPQGCDSTASAAQQVLLDSNVTTGLKSDATLRGRILPGEVPVKSYVTIPEMRNAVEHSNLRGVPGAAYDLPTLTTHPSLDARINIRGMLPDRPGRFGDGVIGAQALENKLTLITDDRRLRVIVESLGGTTR</sequence>
<dbReference type="RefSeq" id="WP_345302420.1">
    <property type="nucleotide sequence ID" value="NZ_BAABJE010000005.1"/>
</dbReference>
<evidence type="ECO:0000256" key="1">
    <source>
        <dbReference type="SAM" id="MobiDB-lite"/>
    </source>
</evidence>
<dbReference type="NCBIfam" id="TIGR01643">
    <property type="entry name" value="YD_repeat_2x"/>
    <property type="match status" value="6"/>
</dbReference>
<feature type="chain" id="PRO_5047126239" description="RHS repeat protein" evidence="2">
    <location>
        <begin position="16"/>
        <end position="1708"/>
    </location>
</feature>
<dbReference type="EMBL" id="BAABJE010000005">
    <property type="protein sequence ID" value="GAA4788638.1"/>
    <property type="molecule type" value="Genomic_DNA"/>
</dbReference>
<reference evidence="4" key="1">
    <citation type="journal article" date="2019" name="Int. J. Syst. Evol. Microbiol.">
        <title>The Global Catalogue of Microorganisms (GCM) 10K type strain sequencing project: providing services to taxonomists for standard genome sequencing and annotation.</title>
        <authorList>
            <consortium name="The Broad Institute Genomics Platform"/>
            <consortium name="The Broad Institute Genome Sequencing Center for Infectious Disease"/>
            <person name="Wu L."/>
            <person name="Ma J."/>
        </authorList>
    </citation>
    <scope>NUCLEOTIDE SEQUENCE [LARGE SCALE GENOMIC DNA]</scope>
    <source>
        <strain evidence="4">JCM 18204</strain>
    </source>
</reference>
<proteinExistence type="predicted"/>
<organism evidence="3 4">
    <name type="scientific">Lysobacter hankyongensis</name>
    <dbReference type="NCBI Taxonomy" id="1176535"/>
    <lineage>
        <taxon>Bacteria</taxon>
        <taxon>Pseudomonadati</taxon>
        <taxon>Pseudomonadota</taxon>
        <taxon>Gammaproteobacteria</taxon>
        <taxon>Lysobacterales</taxon>
        <taxon>Lysobacteraceae</taxon>
        <taxon>Lysobacter</taxon>
    </lineage>
</organism>
<dbReference type="NCBIfam" id="TIGR03696">
    <property type="entry name" value="Rhs_assc_core"/>
    <property type="match status" value="1"/>
</dbReference>
<keyword evidence="4" id="KW-1185">Reference proteome</keyword>
<evidence type="ECO:0000313" key="3">
    <source>
        <dbReference type="EMBL" id="GAA4788638.1"/>
    </source>
</evidence>
<keyword evidence="2" id="KW-0732">Signal</keyword>
<evidence type="ECO:0000256" key="2">
    <source>
        <dbReference type="SAM" id="SignalP"/>
    </source>
</evidence>
<dbReference type="Proteomes" id="UP001499959">
    <property type="component" value="Unassembled WGS sequence"/>
</dbReference>
<dbReference type="Gene3D" id="2.180.10.10">
    <property type="entry name" value="RHS repeat-associated core"/>
    <property type="match status" value="3"/>
</dbReference>
<protein>
    <recommendedName>
        <fullName evidence="5">RHS repeat protein</fullName>
    </recommendedName>
</protein>
<dbReference type="InterPro" id="IPR050708">
    <property type="entry name" value="T6SS_VgrG/RHS"/>
</dbReference>
<dbReference type="PRINTS" id="PR00394">
    <property type="entry name" value="RHSPROTEIN"/>
</dbReference>
<dbReference type="PANTHER" id="PTHR32305:SF15">
    <property type="entry name" value="PROTEIN RHSA-RELATED"/>
    <property type="match status" value="1"/>
</dbReference>
<feature type="region of interest" description="Disordered" evidence="1">
    <location>
        <begin position="1220"/>
        <end position="1304"/>
    </location>
</feature>
<dbReference type="PANTHER" id="PTHR32305">
    <property type="match status" value="1"/>
</dbReference>
<dbReference type="InterPro" id="IPR022385">
    <property type="entry name" value="Rhs_assc_core"/>
</dbReference>
<comment type="caution">
    <text evidence="3">The sequence shown here is derived from an EMBL/GenBank/DDBJ whole genome shotgun (WGS) entry which is preliminary data.</text>
</comment>
<evidence type="ECO:0008006" key="5">
    <source>
        <dbReference type="Google" id="ProtNLM"/>
    </source>
</evidence>
<evidence type="ECO:0000313" key="4">
    <source>
        <dbReference type="Proteomes" id="UP001499959"/>
    </source>
</evidence>
<dbReference type="Pfam" id="PF05593">
    <property type="entry name" value="RHS_repeat"/>
    <property type="match status" value="5"/>
</dbReference>
<feature type="signal peptide" evidence="2">
    <location>
        <begin position="1"/>
        <end position="15"/>
    </location>
</feature>
<dbReference type="InterPro" id="IPR031325">
    <property type="entry name" value="RHS_repeat"/>
</dbReference>
<accession>A0ABP9B390</accession>
<feature type="compositionally biased region" description="Basic and acidic residues" evidence="1">
    <location>
        <begin position="1268"/>
        <end position="1278"/>
    </location>
</feature>
<gene>
    <name evidence="3" type="ORF">GCM10023307_12150</name>
</gene>